<evidence type="ECO:0000313" key="3">
    <source>
        <dbReference type="Proteomes" id="UP001234178"/>
    </source>
</evidence>
<reference evidence="2 3" key="1">
    <citation type="journal article" date="2023" name="Nucleic Acids Res.">
        <title>The hologenome of Daphnia magna reveals possible DNA methylation and microbiome-mediated evolution of the host genome.</title>
        <authorList>
            <person name="Chaturvedi A."/>
            <person name="Li X."/>
            <person name="Dhandapani V."/>
            <person name="Marshall H."/>
            <person name="Kissane S."/>
            <person name="Cuenca-Cambronero M."/>
            <person name="Asole G."/>
            <person name="Calvet F."/>
            <person name="Ruiz-Romero M."/>
            <person name="Marangio P."/>
            <person name="Guigo R."/>
            <person name="Rago D."/>
            <person name="Mirbahai L."/>
            <person name="Eastwood N."/>
            <person name="Colbourne J.K."/>
            <person name="Zhou J."/>
            <person name="Mallon E."/>
            <person name="Orsini L."/>
        </authorList>
    </citation>
    <scope>NUCLEOTIDE SEQUENCE [LARGE SCALE GENOMIC DNA]</scope>
    <source>
        <strain evidence="2">LRV0_1</strain>
    </source>
</reference>
<evidence type="ECO:0000313" key="2">
    <source>
        <dbReference type="EMBL" id="KAK4018401.1"/>
    </source>
</evidence>
<dbReference type="Proteomes" id="UP001234178">
    <property type="component" value="Unassembled WGS sequence"/>
</dbReference>
<protein>
    <submittedName>
        <fullName evidence="2">Uncharacterized protein</fullName>
    </submittedName>
</protein>
<feature type="region of interest" description="Disordered" evidence="1">
    <location>
        <begin position="1"/>
        <end position="27"/>
    </location>
</feature>
<organism evidence="2 3">
    <name type="scientific">Daphnia magna</name>
    <dbReference type="NCBI Taxonomy" id="35525"/>
    <lineage>
        <taxon>Eukaryota</taxon>
        <taxon>Metazoa</taxon>
        <taxon>Ecdysozoa</taxon>
        <taxon>Arthropoda</taxon>
        <taxon>Crustacea</taxon>
        <taxon>Branchiopoda</taxon>
        <taxon>Diplostraca</taxon>
        <taxon>Cladocera</taxon>
        <taxon>Anomopoda</taxon>
        <taxon>Daphniidae</taxon>
        <taxon>Daphnia</taxon>
    </lineage>
</organism>
<feature type="compositionally biased region" description="Basic and acidic residues" evidence="1">
    <location>
        <begin position="13"/>
        <end position="27"/>
    </location>
</feature>
<accession>A0ABQ9ZZX8</accession>
<keyword evidence="3" id="KW-1185">Reference proteome</keyword>
<evidence type="ECO:0000256" key="1">
    <source>
        <dbReference type="SAM" id="MobiDB-lite"/>
    </source>
</evidence>
<gene>
    <name evidence="2" type="ORF">OUZ56_000458</name>
</gene>
<name>A0ABQ9ZZX8_9CRUS</name>
<proteinExistence type="predicted"/>
<sequence length="125" mass="14356">MAHGLAPAPWSLIDRKDMNEGEEKEKKGEQVNLDLYVADRPVNYTMHRLKSEIVEIHLEIAIKRGCKKKKTIPFKSMIGSTVNVVKNEANQEKMKVKPGVTTIDDDSTINWKKKKPHNRLLCLIY</sequence>
<dbReference type="EMBL" id="JAOYFB010000036">
    <property type="protein sequence ID" value="KAK4018401.1"/>
    <property type="molecule type" value="Genomic_DNA"/>
</dbReference>
<comment type="caution">
    <text evidence="2">The sequence shown here is derived from an EMBL/GenBank/DDBJ whole genome shotgun (WGS) entry which is preliminary data.</text>
</comment>